<name>D7VPX4_SPHSI</name>
<proteinExistence type="predicted"/>
<gene>
    <name evidence="1" type="ORF">HMPREF0766_14334</name>
</gene>
<comment type="caution">
    <text evidence="1">The sequence shown here is derived from an EMBL/GenBank/DDBJ whole genome shotgun (WGS) entry which is preliminary data.</text>
</comment>
<dbReference type="STRING" id="525373.HMPREF0766_14334"/>
<evidence type="ECO:0000313" key="1">
    <source>
        <dbReference type="EMBL" id="EFK57131.1"/>
    </source>
</evidence>
<dbReference type="RefSeq" id="WP_002996459.1">
    <property type="nucleotide sequence ID" value="NZ_GL379770.1"/>
</dbReference>
<dbReference type="EMBL" id="ACHA02000012">
    <property type="protein sequence ID" value="EFK57131.1"/>
    <property type="molecule type" value="Genomic_DNA"/>
</dbReference>
<dbReference type="AlphaFoldDB" id="D7VPX4"/>
<dbReference type="GeneID" id="95430486"/>
<keyword evidence="2" id="KW-1185">Reference proteome</keyword>
<protein>
    <submittedName>
        <fullName evidence="1">Uncharacterized protein</fullName>
    </submittedName>
</protein>
<dbReference type="Proteomes" id="UP000006258">
    <property type="component" value="Unassembled WGS sequence"/>
</dbReference>
<accession>D7VPX4</accession>
<evidence type="ECO:0000313" key="2">
    <source>
        <dbReference type="Proteomes" id="UP000006258"/>
    </source>
</evidence>
<reference evidence="1" key="1">
    <citation type="submission" date="2010-07" db="EMBL/GenBank/DDBJ databases">
        <authorList>
            <person name="Muzny D."/>
            <person name="Qin X."/>
            <person name="Buhay C."/>
            <person name="Dugan-Rocha S."/>
            <person name="Ding Y."/>
            <person name="Chen G."/>
            <person name="Hawes A."/>
            <person name="Holder M."/>
            <person name="Jhangiani S."/>
            <person name="Johnson A."/>
            <person name="Khan Z."/>
            <person name="Li Z."/>
            <person name="Liu W."/>
            <person name="Liu X."/>
            <person name="Perez L."/>
            <person name="Shen H."/>
            <person name="Wang Q."/>
            <person name="Watt J."/>
            <person name="Xi L."/>
            <person name="Xin Y."/>
            <person name="Zhou J."/>
            <person name="Deng J."/>
            <person name="Jiang H."/>
            <person name="Liu Y."/>
            <person name="Qu J."/>
            <person name="Song X.-Z."/>
            <person name="Zhang L."/>
            <person name="Villasana D."/>
            <person name="Johnson A."/>
            <person name="Liu J."/>
            <person name="Liyanage D."/>
            <person name="Lorensuhewa L."/>
            <person name="Robinson T."/>
            <person name="Song A."/>
            <person name="Song B.-B."/>
            <person name="Dinh H."/>
            <person name="Thornton R."/>
            <person name="Coyle M."/>
            <person name="Francisco L."/>
            <person name="Jackson L."/>
            <person name="Javaid M."/>
            <person name="Korchina V."/>
            <person name="Kovar C."/>
            <person name="Mata R."/>
            <person name="Mathew T."/>
            <person name="Ngo R."/>
            <person name="Nguyen L."/>
            <person name="Nguyen N."/>
            <person name="Okwuonu G."/>
            <person name="Ongeri F."/>
            <person name="Pham C."/>
            <person name="Simmons D."/>
            <person name="Wilczek-Boney K."/>
            <person name="Hale W."/>
            <person name="Jakkamsetti A."/>
            <person name="Pham P."/>
            <person name="Ruth R."/>
            <person name="San Lucas F."/>
            <person name="Warren J."/>
            <person name="Zhang J."/>
            <person name="Zhao Z."/>
            <person name="Zhou C."/>
            <person name="Zhu D."/>
            <person name="Lee S."/>
            <person name="Bess C."/>
            <person name="Blankenburg K."/>
            <person name="Forbes L."/>
            <person name="Fu Q."/>
            <person name="Gubbala S."/>
            <person name="Hirani K."/>
            <person name="Jayaseelan J.C."/>
            <person name="Lara F."/>
            <person name="Munidasa M."/>
            <person name="Palculict T."/>
            <person name="Patil S."/>
            <person name="Pu L.-L."/>
            <person name="Saada N."/>
            <person name="Tang L."/>
            <person name="Weissenberger G."/>
            <person name="Zhu Y."/>
            <person name="Hemphill L."/>
            <person name="Shang Y."/>
            <person name="Youmans B."/>
            <person name="Ayvaz T."/>
            <person name="Ross M."/>
            <person name="Santibanez J."/>
            <person name="Aqrawi P."/>
            <person name="Gross S."/>
            <person name="Joshi V."/>
            <person name="Fowler G."/>
            <person name="Nazareth L."/>
            <person name="Reid J."/>
            <person name="Worley K."/>
            <person name="Petrosino J."/>
            <person name="Highlander S."/>
            <person name="Gibbs R."/>
        </authorList>
    </citation>
    <scope>NUCLEOTIDE SEQUENCE [LARGE SCALE GENOMIC DNA]</scope>
    <source>
        <strain evidence="1">ATCC 33861</strain>
    </source>
</reference>
<sequence length="50" mass="6039">MKTIEKQFDAVKYMREQREQLSDKLSKMSKAEIIKYFRKKKSESKIKPDA</sequence>
<organism evidence="1 2">
    <name type="scientific">Sphingobacterium spiritivorum ATCC 33861</name>
    <dbReference type="NCBI Taxonomy" id="525373"/>
    <lineage>
        <taxon>Bacteria</taxon>
        <taxon>Pseudomonadati</taxon>
        <taxon>Bacteroidota</taxon>
        <taxon>Sphingobacteriia</taxon>
        <taxon>Sphingobacteriales</taxon>
        <taxon>Sphingobacteriaceae</taxon>
        <taxon>Sphingobacterium</taxon>
    </lineage>
</organism>
<dbReference type="HOGENOM" id="CLU_3122807_0_0_10"/>